<reference evidence="3" key="2">
    <citation type="submission" date="2015-01" db="EMBL/GenBank/DDBJ databases">
        <title>Evolutionary Origins and Diversification of the Mycorrhizal Mutualists.</title>
        <authorList>
            <consortium name="DOE Joint Genome Institute"/>
            <consortium name="Mycorrhizal Genomics Consortium"/>
            <person name="Kohler A."/>
            <person name="Kuo A."/>
            <person name="Nagy L.G."/>
            <person name="Floudas D."/>
            <person name="Copeland A."/>
            <person name="Barry K.W."/>
            <person name="Cichocki N."/>
            <person name="Veneault-Fourrey C."/>
            <person name="LaButti K."/>
            <person name="Lindquist E.A."/>
            <person name="Lipzen A."/>
            <person name="Lundell T."/>
            <person name="Morin E."/>
            <person name="Murat C."/>
            <person name="Riley R."/>
            <person name="Ohm R."/>
            <person name="Sun H."/>
            <person name="Tunlid A."/>
            <person name="Henrissat B."/>
            <person name="Grigoriev I.V."/>
            <person name="Hibbett D.S."/>
            <person name="Martin F."/>
        </authorList>
    </citation>
    <scope>NUCLEOTIDE SEQUENCE [LARGE SCALE GENOMIC DNA]</scope>
    <source>
        <strain evidence="3">Ve08.2h10</strain>
    </source>
</reference>
<keyword evidence="1" id="KW-1133">Transmembrane helix</keyword>
<dbReference type="AlphaFoldDB" id="A0A0D0CU82"/>
<reference evidence="2 3" key="1">
    <citation type="submission" date="2014-04" db="EMBL/GenBank/DDBJ databases">
        <authorList>
            <consortium name="DOE Joint Genome Institute"/>
            <person name="Kuo A."/>
            <person name="Kohler A."/>
            <person name="Jargeat P."/>
            <person name="Nagy L.G."/>
            <person name="Floudas D."/>
            <person name="Copeland A."/>
            <person name="Barry K.W."/>
            <person name="Cichocki N."/>
            <person name="Veneault-Fourrey C."/>
            <person name="LaButti K."/>
            <person name="Lindquist E.A."/>
            <person name="Lipzen A."/>
            <person name="Lundell T."/>
            <person name="Morin E."/>
            <person name="Murat C."/>
            <person name="Sun H."/>
            <person name="Tunlid A."/>
            <person name="Henrissat B."/>
            <person name="Grigoriev I.V."/>
            <person name="Hibbett D.S."/>
            <person name="Martin F."/>
            <person name="Nordberg H.P."/>
            <person name="Cantor M.N."/>
            <person name="Hua S.X."/>
        </authorList>
    </citation>
    <scope>NUCLEOTIDE SEQUENCE [LARGE SCALE GENOMIC DNA]</scope>
    <source>
        <strain evidence="2 3">Ve08.2h10</strain>
    </source>
</reference>
<evidence type="ECO:0000256" key="1">
    <source>
        <dbReference type="SAM" id="Phobius"/>
    </source>
</evidence>
<evidence type="ECO:0000313" key="2">
    <source>
        <dbReference type="EMBL" id="KIK74661.1"/>
    </source>
</evidence>
<evidence type="ECO:0000313" key="3">
    <source>
        <dbReference type="Proteomes" id="UP000054538"/>
    </source>
</evidence>
<keyword evidence="1" id="KW-0812">Transmembrane</keyword>
<organism evidence="2 3">
    <name type="scientific">Paxillus rubicundulus Ve08.2h10</name>
    <dbReference type="NCBI Taxonomy" id="930991"/>
    <lineage>
        <taxon>Eukaryota</taxon>
        <taxon>Fungi</taxon>
        <taxon>Dikarya</taxon>
        <taxon>Basidiomycota</taxon>
        <taxon>Agaricomycotina</taxon>
        <taxon>Agaricomycetes</taxon>
        <taxon>Agaricomycetidae</taxon>
        <taxon>Boletales</taxon>
        <taxon>Paxilineae</taxon>
        <taxon>Paxillaceae</taxon>
        <taxon>Paxillus</taxon>
    </lineage>
</organism>
<protein>
    <submittedName>
        <fullName evidence="2">Uncharacterized protein</fullName>
    </submittedName>
</protein>
<keyword evidence="1" id="KW-0472">Membrane</keyword>
<dbReference type="HOGENOM" id="CLU_1696095_0_0_1"/>
<feature type="transmembrane region" description="Helical" evidence="1">
    <location>
        <begin position="37"/>
        <end position="58"/>
    </location>
</feature>
<dbReference type="Proteomes" id="UP000054538">
    <property type="component" value="Unassembled WGS sequence"/>
</dbReference>
<gene>
    <name evidence="2" type="ORF">PAXRUDRAFT_174982</name>
</gene>
<keyword evidence="3" id="KW-1185">Reference proteome</keyword>
<accession>A0A0D0CU82</accession>
<name>A0A0D0CU82_9AGAM</name>
<dbReference type="InParanoid" id="A0A0D0CU82"/>
<sequence length="155" mass="18470">MGLYYVGCHIESAVSHLVCQPDENWPDNWEPLLDREFVSSHIVFFFVNIALIHLYHFFLPNWDPILADNFQGKWWVNNTEHSGNLEGYDDLWPEHASPFDSHELQKFDEREEELLKMLEDGMLELEQLDNKINHCWGRATEIRELLRFRETALQP</sequence>
<dbReference type="EMBL" id="KN828660">
    <property type="protein sequence ID" value="KIK74661.1"/>
    <property type="molecule type" value="Genomic_DNA"/>
</dbReference>
<proteinExistence type="predicted"/>